<dbReference type="RefSeq" id="WP_146926985.1">
    <property type="nucleotide sequence ID" value="NZ_BJUB01000004.1"/>
</dbReference>
<gene>
    <name evidence="2" type="ORF">CXY01_16890</name>
</gene>
<name>A0A510V2S3_9CELL</name>
<evidence type="ECO:0000313" key="2">
    <source>
        <dbReference type="EMBL" id="GEK21169.1"/>
    </source>
</evidence>
<evidence type="ECO:0000259" key="1">
    <source>
        <dbReference type="Pfam" id="PF13460"/>
    </source>
</evidence>
<organism evidence="2 3">
    <name type="scientific">Cellulomonas xylanilytica</name>
    <dbReference type="NCBI Taxonomy" id="233583"/>
    <lineage>
        <taxon>Bacteria</taxon>
        <taxon>Bacillati</taxon>
        <taxon>Actinomycetota</taxon>
        <taxon>Actinomycetes</taxon>
        <taxon>Micrococcales</taxon>
        <taxon>Cellulomonadaceae</taxon>
        <taxon>Cellulomonas</taxon>
    </lineage>
</organism>
<feature type="domain" description="NAD(P)-binding" evidence="1">
    <location>
        <begin position="8"/>
        <end position="158"/>
    </location>
</feature>
<dbReference type="Pfam" id="PF13460">
    <property type="entry name" value="NAD_binding_10"/>
    <property type="match status" value="1"/>
</dbReference>
<dbReference type="OrthoDB" id="4820988at2"/>
<reference evidence="2 3" key="1">
    <citation type="submission" date="2019-07" db="EMBL/GenBank/DDBJ databases">
        <title>Whole genome shotgun sequence of Cellulomonas xylanilytica NBRC 101102.</title>
        <authorList>
            <person name="Hosoyama A."/>
            <person name="Uohara A."/>
            <person name="Ohji S."/>
            <person name="Ichikawa N."/>
        </authorList>
    </citation>
    <scope>NUCLEOTIDE SEQUENCE [LARGE SCALE GENOMIC DNA]</scope>
    <source>
        <strain evidence="2 3">NBRC 101102</strain>
    </source>
</reference>
<dbReference type="InterPro" id="IPR036291">
    <property type="entry name" value="NAD(P)-bd_dom_sf"/>
</dbReference>
<dbReference type="SUPFAM" id="SSF51735">
    <property type="entry name" value="NAD(P)-binding Rossmann-fold domains"/>
    <property type="match status" value="1"/>
</dbReference>
<dbReference type="GO" id="GO:0005737">
    <property type="term" value="C:cytoplasm"/>
    <property type="evidence" value="ECO:0007669"/>
    <property type="project" value="TreeGrafter"/>
</dbReference>
<accession>A0A510V2S3</accession>
<dbReference type="GO" id="GO:0004029">
    <property type="term" value="F:aldehyde dehydrogenase (NAD+) activity"/>
    <property type="evidence" value="ECO:0007669"/>
    <property type="project" value="TreeGrafter"/>
</dbReference>
<keyword evidence="3" id="KW-1185">Reference proteome</keyword>
<dbReference type="Gene3D" id="3.40.50.720">
    <property type="entry name" value="NAD(P)-binding Rossmann-like Domain"/>
    <property type="match status" value="1"/>
</dbReference>
<comment type="caution">
    <text evidence="2">The sequence shown here is derived from an EMBL/GenBank/DDBJ whole genome shotgun (WGS) entry which is preliminary data.</text>
</comment>
<dbReference type="InterPro" id="IPR016040">
    <property type="entry name" value="NAD(P)-bd_dom"/>
</dbReference>
<evidence type="ECO:0000313" key="3">
    <source>
        <dbReference type="Proteomes" id="UP000321118"/>
    </source>
</evidence>
<dbReference type="EMBL" id="BJUB01000004">
    <property type="protein sequence ID" value="GEK21169.1"/>
    <property type="molecule type" value="Genomic_DNA"/>
</dbReference>
<protein>
    <submittedName>
        <fullName evidence="2">Reductase</fullName>
    </submittedName>
</protein>
<dbReference type="AlphaFoldDB" id="A0A510V2S3"/>
<sequence length="334" mass="35115">MTTALVIGGSGQIGRAVVPALLEDGWDVRVLARHAADVGGAQLVRGDRHDPDALDEALAGGVDVLVDVVAYDDRQATPLIERADRVGSAVVVSSAGVYVDDAGDGFESDDFGSFPVPVSEDQPTVAPGRDTYATGKVALEQAWAASPVPTTILRPGAIHGPGCVQPREWTFVKRVLDGRDVRVLAYDGLSRFHTTATSVLAELVRLSARRPGDRVLNAADPEALTVAEIATAVDAAMGVTSRLVPVTGAPMDGVGLTPWSVPRPIVLDMRRAADDLGYVASGGYADTVGACVDWLVEAAASRDWREAFPGFVRMEAMGDFFAYAAEDAFLARTS</sequence>
<dbReference type="PANTHER" id="PTHR48079:SF6">
    <property type="entry name" value="NAD(P)-BINDING DOMAIN-CONTAINING PROTEIN-RELATED"/>
    <property type="match status" value="1"/>
</dbReference>
<proteinExistence type="predicted"/>
<dbReference type="InterPro" id="IPR051783">
    <property type="entry name" value="NAD(P)-dependent_oxidoreduct"/>
</dbReference>
<dbReference type="Proteomes" id="UP000321118">
    <property type="component" value="Unassembled WGS sequence"/>
</dbReference>
<dbReference type="PANTHER" id="PTHR48079">
    <property type="entry name" value="PROTEIN YEEZ"/>
    <property type="match status" value="1"/>
</dbReference>